<evidence type="ECO:0000256" key="1">
    <source>
        <dbReference type="ARBA" id="ARBA00022729"/>
    </source>
</evidence>
<dbReference type="EMBL" id="LASV01000042">
    <property type="protein sequence ID" value="KKA24930.1"/>
    <property type="molecule type" value="Genomic_DNA"/>
</dbReference>
<dbReference type="InterPro" id="IPR052982">
    <property type="entry name" value="SRP1/TIP1-like"/>
</dbReference>
<reference evidence="5 6" key="1">
    <citation type="submission" date="2015-04" db="EMBL/GenBank/DDBJ databases">
        <authorList>
            <person name="Heijne W.H."/>
            <person name="Fedorova N.D."/>
            <person name="Nierman W.C."/>
            <person name="Vollebregt A.W."/>
            <person name="Zhao Z."/>
            <person name="Wu L."/>
            <person name="Kumar M."/>
            <person name="Stam H."/>
            <person name="van den Berg M.A."/>
            <person name="Pel H.J."/>
        </authorList>
    </citation>
    <scope>NUCLEOTIDE SEQUENCE [LARGE SCALE GENOMIC DNA]</scope>
    <source>
        <strain evidence="5 6">CBS 393.64</strain>
    </source>
</reference>
<accession>A0A0F4Z3L3</accession>
<comment type="caution">
    <text evidence="5">The sequence shown here is derived from an EMBL/GenBank/DDBJ whole genome shotgun (WGS) entry which is preliminary data.</text>
</comment>
<evidence type="ECO:0000256" key="3">
    <source>
        <dbReference type="SAM" id="SignalP"/>
    </source>
</evidence>
<feature type="compositionally biased region" description="Low complexity" evidence="2">
    <location>
        <begin position="118"/>
        <end position="210"/>
    </location>
</feature>
<gene>
    <name evidence="5" type="ORF">T310_1045</name>
</gene>
<feature type="domain" description="Yeast cell wall synthesis Kre9/Knh1-like N-terminal" evidence="4">
    <location>
        <begin position="25"/>
        <end position="112"/>
    </location>
</feature>
<proteinExistence type="predicted"/>
<dbReference type="PANTHER" id="PTHR40633">
    <property type="entry name" value="MATRIX PROTEIN, PUTATIVE (AFU_ORTHOLOGUE AFUA_8G05410)-RELATED"/>
    <property type="match status" value="1"/>
</dbReference>
<feature type="region of interest" description="Disordered" evidence="2">
    <location>
        <begin position="118"/>
        <end position="215"/>
    </location>
</feature>
<protein>
    <recommendedName>
        <fullName evidence="4">Yeast cell wall synthesis Kre9/Knh1-like N-terminal domain-containing protein</fullName>
    </recommendedName>
</protein>
<dbReference type="GeneID" id="25313397"/>
<dbReference type="AlphaFoldDB" id="A0A0F4Z3L3"/>
<evidence type="ECO:0000313" key="5">
    <source>
        <dbReference type="EMBL" id="KKA24930.1"/>
    </source>
</evidence>
<dbReference type="Pfam" id="PF10342">
    <property type="entry name" value="Kre9_KNH"/>
    <property type="match status" value="1"/>
</dbReference>
<keyword evidence="6" id="KW-1185">Reference proteome</keyword>
<feature type="chain" id="PRO_5002482342" description="Yeast cell wall synthesis Kre9/Knh1-like N-terminal domain-containing protein" evidence="3">
    <location>
        <begin position="18"/>
        <end position="237"/>
    </location>
</feature>
<keyword evidence="1 3" id="KW-0732">Signal</keyword>
<dbReference type="PANTHER" id="PTHR40633:SF5">
    <property type="entry name" value="ANCHORED PROTEIN, PUTATIVE (AFU_ORTHOLOGUE AFUA_8G04370)-RELATED"/>
    <property type="match status" value="1"/>
</dbReference>
<dbReference type="RefSeq" id="XP_013331542.1">
    <property type="nucleotide sequence ID" value="XM_013476088.1"/>
</dbReference>
<feature type="signal peptide" evidence="3">
    <location>
        <begin position="1"/>
        <end position="17"/>
    </location>
</feature>
<dbReference type="STRING" id="1408163.A0A0F4Z3L3"/>
<dbReference type="Proteomes" id="UP000053958">
    <property type="component" value="Unassembled WGS sequence"/>
</dbReference>
<name>A0A0F4Z3L3_RASE3</name>
<evidence type="ECO:0000313" key="6">
    <source>
        <dbReference type="Proteomes" id="UP000053958"/>
    </source>
</evidence>
<dbReference type="OrthoDB" id="2260257at2759"/>
<evidence type="ECO:0000256" key="2">
    <source>
        <dbReference type="SAM" id="MobiDB-lite"/>
    </source>
</evidence>
<organism evidence="5 6">
    <name type="scientific">Rasamsonia emersonii (strain ATCC 16479 / CBS 393.64 / IMI 116815)</name>
    <dbReference type="NCBI Taxonomy" id="1408163"/>
    <lineage>
        <taxon>Eukaryota</taxon>
        <taxon>Fungi</taxon>
        <taxon>Dikarya</taxon>
        <taxon>Ascomycota</taxon>
        <taxon>Pezizomycotina</taxon>
        <taxon>Eurotiomycetes</taxon>
        <taxon>Eurotiomycetidae</taxon>
        <taxon>Eurotiales</taxon>
        <taxon>Trichocomaceae</taxon>
        <taxon>Rasamsonia</taxon>
    </lineage>
</organism>
<sequence>MRAVVLTLSAFAALVAAADNPFQIPNGGYTFTAGQPTTLHWDPTTKGTVSLQLQWGSVTTPDQGITIASHIDNTGTYTWNVPADLAAQPDFTIRITDDSDPSDVNFLPRFVIAGASGTASVTSATSTGTSASASSTGSSAASSTTLITTTTPASSSSSAAASSTTKSSSASASASSSSASASATSSSSSSSSTSSASSTATATSTGKPTSVPNVGGAAALKVPGALMGLVMGAMAML</sequence>
<dbReference type="InterPro" id="IPR018466">
    <property type="entry name" value="Kre9/Knh1-like_N"/>
</dbReference>
<evidence type="ECO:0000259" key="4">
    <source>
        <dbReference type="Pfam" id="PF10342"/>
    </source>
</evidence>